<reference evidence="11 12" key="1">
    <citation type="submission" date="2024-11" db="EMBL/GenBank/DDBJ databases">
        <title>Adaptive evolution of stress response genes in parasites aligns with host niche diversity.</title>
        <authorList>
            <person name="Hahn C."/>
            <person name="Resl P."/>
        </authorList>
    </citation>
    <scope>NUCLEOTIDE SEQUENCE [LARGE SCALE GENOMIC DNA]</scope>
    <source>
        <strain evidence="11">EGGRZ-B1_66</strain>
        <tissue evidence="11">Body</tissue>
    </source>
</reference>
<dbReference type="Proteomes" id="UP001626550">
    <property type="component" value="Unassembled WGS sequence"/>
</dbReference>
<sequence>MANSYDDDELICSHCYIKVMKLQFREHCQEEWHIHNIKRGSAGLEPITKDQFMEITRNLKIANKPKKQINLYCAACKKNFKNERAFDAHNVSKAHFQNLENQPKSDEKESNNEMQVDRQSEEEEIGLELATNECIFCPQVFNTSNDTLTHMKRCHGFQIPHEEHLLDRDGFLKELHRLVGEERSCISCGKQFFGTKTADKSISYQNKCSLAALRAHMLEKEGHKELWIGPYDPMELALAKAVAQDEQLDMPNCTKAGGELFHRFYDGVCVVPDPMVIDSEDTYELVLPSGRAVGHRDYRHIYKQRVPDNASALVLANRGRGSHTFVPDRQASRNALALANTAAFDGCMSRGDVSNQKFADDRDRANKLAVGMRGNLVLRGHLRRQY</sequence>
<evidence type="ECO:0000256" key="9">
    <source>
        <dbReference type="SAM" id="MobiDB-lite"/>
    </source>
</evidence>
<evidence type="ECO:0000256" key="4">
    <source>
        <dbReference type="ARBA" id="ARBA00022723"/>
    </source>
</evidence>
<evidence type="ECO:0000256" key="6">
    <source>
        <dbReference type="ARBA" id="ARBA00022771"/>
    </source>
</evidence>
<dbReference type="InterPro" id="IPR022755">
    <property type="entry name" value="Znf_C2H2_jaz"/>
</dbReference>
<dbReference type="Gene3D" id="3.30.160.60">
    <property type="entry name" value="Classic Zinc Finger"/>
    <property type="match status" value="1"/>
</dbReference>
<dbReference type="GO" id="GO:0008270">
    <property type="term" value="F:zinc ion binding"/>
    <property type="evidence" value="ECO:0007669"/>
    <property type="project" value="UniProtKB-KW"/>
</dbReference>
<dbReference type="InterPro" id="IPR036236">
    <property type="entry name" value="Znf_C2H2_sf"/>
</dbReference>
<dbReference type="GO" id="GO:0042273">
    <property type="term" value="P:ribosomal large subunit biogenesis"/>
    <property type="evidence" value="ECO:0007669"/>
    <property type="project" value="UniProtKB-ARBA"/>
</dbReference>
<evidence type="ECO:0000313" key="12">
    <source>
        <dbReference type="Proteomes" id="UP001626550"/>
    </source>
</evidence>
<keyword evidence="5" id="KW-0677">Repeat</keyword>
<dbReference type="InterPro" id="IPR040025">
    <property type="entry name" value="Znf622/Rei1/Reh1"/>
</dbReference>
<evidence type="ECO:0000256" key="8">
    <source>
        <dbReference type="ARBA" id="ARBA00034126"/>
    </source>
</evidence>
<dbReference type="PROSITE" id="PS00028">
    <property type="entry name" value="ZINC_FINGER_C2H2_1"/>
    <property type="match status" value="2"/>
</dbReference>
<proteinExistence type="inferred from homology"/>
<dbReference type="Pfam" id="PF12171">
    <property type="entry name" value="zf-C2H2_jaz"/>
    <property type="match status" value="1"/>
</dbReference>
<gene>
    <name evidence="11" type="ORF">Ciccas_004823</name>
</gene>
<name>A0ABD2QAE3_9PLAT</name>
<organism evidence="11 12">
    <name type="scientific">Cichlidogyrus casuarinus</name>
    <dbReference type="NCBI Taxonomy" id="1844966"/>
    <lineage>
        <taxon>Eukaryota</taxon>
        <taxon>Metazoa</taxon>
        <taxon>Spiralia</taxon>
        <taxon>Lophotrochozoa</taxon>
        <taxon>Platyhelminthes</taxon>
        <taxon>Monogenea</taxon>
        <taxon>Monopisthocotylea</taxon>
        <taxon>Dactylogyridea</taxon>
        <taxon>Ancyrocephalidae</taxon>
        <taxon>Cichlidogyrus</taxon>
    </lineage>
</organism>
<evidence type="ECO:0000256" key="1">
    <source>
        <dbReference type="ARBA" id="ARBA00004496"/>
    </source>
</evidence>
<evidence type="ECO:0000259" key="10">
    <source>
        <dbReference type="PROSITE" id="PS00028"/>
    </source>
</evidence>
<keyword evidence="2" id="KW-0963">Cytoplasm</keyword>
<accession>A0ABD2QAE3</accession>
<dbReference type="SMART" id="SM00451">
    <property type="entry name" value="ZnF_U1"/>
    <property type="match status" value="2"/>
</dbReference>
<dbReference type="Pfam" id="PF12756">
    <property type="entry name" value="zf-C2H2_2"/>
    <property type="match status" value="1"/>
</dbReference>
<feature type="domain" description="C2H2-type" evidence="10">
    <location>
        <begin position="73"/>
        <end position="95"/>
    </location>
</feature>
<protein>
    <recommendedName>
        <fullName evidence="10">C2H2-type domain-containing protein</fullName>
    </recommendedName>
</protein>
<feature type="compositionally biased region" description="Basic and acidic residues" evidence="9">
    <location>
        <begin position="103"/>
        <end position="119"/>
    </location>
</feature>
<evidence type="ECO:0000256" key="2">
    <source>
        <dbReference type="ARBA" id="ARBA00022490"/>
    </source>
</evidence>
<keyword evidence="4" id="KW-0479">Metal-binding</keyword>
<dbReference type="EMBL" id="JBJKFK010000524">
    <property type="protein sequence ID" value="KAL3316531.1"/>
    <property type="molecule type" value="Genomic_DNA"/>
</dbReference>
<evidence type="ECO:0000256" key="3">
    <source>
        <dbReference type="ARBA" id="ARBA00022517"/>
    </source>
</evidence>
<keyword evidence="12" id="KW-1185">Reference proteome</keyword>
<evidence type="ECO:0000313" key="11">
    <source>
        <dbReference type="EMBL" id="KAL3316531.1"/>
    </source>
</evidence>
<comment type="caution">
    <text evidence="11">The sequence shown here is derived from an EMBL/GenBank/DDBJ whole genome shotgun (WGS) entry which is preliminary data.</text>
</comment>
<keyword evidence="3" id="KW-0690">Ribosome biogenesis</keyword>
<comment type="similarity">
    <text evidence="8">Belongs to the REI1 family.</text>
</comment>
<evidence type="ECO:0000256" key="7">
    <source>
        <dbReference type="ARBA" id="ARBA00022833"/>
    </source>
</evidence>
<feature type="region of interest" description="Disordered" evidence="9">
    <location>
        <begin position="96"/>
        <end position="122"/>
    </location>
</feature>
<dbReference type="GO" id="GO:0005737">
    <property type="term" value="C:cytoplasm"/>
    <property type="evidence" value="ECO:0007669"/>
    <property type="project" value="UniProtKB-SubCell"/>
</dbReference>
<dbReference type="SUPFAM" id="SSF57667">
    <property type="entry name" value="beta-beta-alpha zinc fingers"/>
    <property type="match status" value="2"/>
</dbReference>
<dbReference type="InterPro" id="IPR041661">
    <property type="entry name" value="ZN622/Rei1/Reh1_Znf-C2H2"/>
</dbReference>
<keyword evidence="7" id="KW-0862">Zinc</keyword>
<dbReference type="AlphaFoldDB" id="A0ABD2QAE3"/>
<dbReference type="PANTHER" id="PTHR13182:SF8">
    <property type="entry name" value="CYTOPLASMIC 60S SUBUNIT BIOGENESIS FACTOR ZNF622"/>
    <property type="match status" value="1"/>
</dbReference>
<comment type="subcellular location">
    <subcellularLocation>
        <location evidence="1">Cytoplasm</location>
    </subcellularLocation>
</comment>
<dbReference type="InterPro" id="IPR013087">
    <property type="entry name" value="Znf_C2H2_type"/>
</dbReference>
<feature type="domain" description="C2H2-type" evidence="10">
    <location>
        <begin position="134"/>
        <end position="155"/>
    </location>
</feature>
<dbReference type="PANTHER" id="PTHR13182">
    <property type="entry name" value="ZINC FINGER PROTEIN 622"/>
    <property type="match status" value="1"/>
</dbReference>
<dbReference type="InterPro" id="IPR003604">
    <property type="entry name" value="Matrin/U1-like-C_Znf_C2H2"/>
</dbReference>
<keyword evidence="6" id="KW-0863">Zinc-finger</keyword>
<evidence type="ECO:0000256" key="5">
    <source>
        <dbReference type="ARBA" id="ARBA00022737"/>
    </source>
</evidence>